<protein>
    <recommendedName>
        <fullName evidence="2">YCII-related domain-containing protein</fullName>
    </recommendedName>
</protein>
<evidence type="ECO:0000256" key="1">
    <source>
        <dbReference type="ARBA" id="ARBA00007689"/>
    </source>
</evidence>
<feature type="domain" description="YCII-related" evidence="2">
    <location>
        <begin position="1"/>
        <end position="89"/>
    </location>
</feature>
<sequence>MQFVVTGYDGDDAQALERRLHKREEHLKLAEKMKSQGRLLFATALLDENEKMVGSILVVDFAGREEVDAWLKTEPYVTGKVWLKVDVRPCRVAPMFQPA</sequence>
<dbReference type="InterPro" id="IPR005545">
    <property type="entry name" value="YCII"/>
</dbReference>
<proteinExistence type="inferred from homology"/>
<organism evidence="3 4">
    <name type="scientific">Candidatus Obscuribacter phosphatis</name>
    <dbReference type="NCBI Taxonomy" id="1906157"/>
    <lineage>
        <taxon>Bacteria</taxon>
        <taxon>Bacillati</taxon>
        <taxon>Candidatus Melainabacteria</taxon>
        <taxon>Candidatus Obscuribacterales</taxon>
        <taxon>Candidatus Obscuribacteraceae</taxon>
        <taxon>Candidatus Obscuribacter</taxon>
    </lineage>
</organism>
<dbReference type="Gene3D" id="3.30.70.1060">
    <property type="entry name" value="Dimeric alpha+beta barrel"/>
    <property type="match status" value="1"/>
</dbReference>
<dbReference type="SUPFAM" id="SSF54909">
    <property type="entry name" value="Dimeric alpha+beta barrel"/>
    <property type="match status" value="1"/>
</dbReference>
<evidence type="ECO:0000313" key="4">
    <source>
        <dbReference type="Proteomes" id="UP000664277"/>
    </source>
</evidence>
<accession>A0A8J7TMI0</accession>
<name>A0A8J7TMI0_9BACT</name>
<dbReference type="PANTHER" id="PTHR33606">
    <property type="entry name" value="PROTEIN YCII"/>
    <property type="match status" value="1"/>
</dbReference>
<dbReference type="InterPro" id="IPR051807">
    <property type="entry name" value="Sec-metab_biosynth-assoc"/>
</dbReference>
<dbReference type="Proteomes" id="UP000664277">
    <property type="component" value="Unassembled WGS sequence"/>
</dbReference>
<evidence type="ECO:0000259" key="2">
    <source>
        <dbReference type="Pfam" id="PF03795"/>
    </source>
</evidence>
<comment type="similarity">
    <text evidence="1">Belongs to the YciI family.</text>
</comment>
<comment type="caution">
    <text evidence="3">The sequence shown here is derived from an EMBL/GenBank/DDBJ whole genome shotgun (WGS) entry which is preliminary data.</text>
</comment>
<evidence type="ECO:0000313" key="3">
    <source>
        <dbReference type="EMBL" id="MBN8659998.1"/>
    </source>
</evidence>
<dbReference type="PANTHER" id="PTHR33606:SF3">
    <property type="entry name" value="PROTEIN YCII"/>
    <property type="match status" value="1"/>
</dbReference>
<dbReference type="AlphaFoldDB" id="A0A8J7TMI0"/>
<dbReference type="InterPro" id="IPR011008">
    <property type="entry name" value="Dimeric_a/b-barrel"/>
</dbReference>
<dbReference type="Pfam" id="PF03795">
    <property type="entry name" value="YCII"/>
    <property type="match status" value="1"/>
</dbReference>
<gene>
    <name evidence="3" type="ORF">J0M35_06515</name>
</gene>
<reference evidence="3" key="1">
    <citation type="submission" date="2021-02" db="EMBL/GenBank/DDBJ databases">
        <title>Genome-Resolved Metagenomics of a Microbial Community Performing Photosynthetic Biological Nutrient Removal.</title>
        <authorList>
            <person name="Mcdaniel E.A."/>
        </authorList>
    </citation>
    <scope>NUCLEOTIDE SEQUENCE</scope>
    <source>
        <strain evidence="3">UWPOB_OBS1</strain>
    </source>
</reference>
<dbReference type="EMBL" id="JAFLCK010000007">
    <property type="protein sequence ID" value="MBN8659998.1"/>
    <property type="molecule type" value="Genomic_DNA"/>
</dbReference>